<feature type="region of interest" description="Disordered" evidence="1">
    <location>
        <begin position="88"/>
        <end position="113"/>
    </location>
</feature>
<comment type="caution">
    <text evidence="2">The sequence shown here is derived from an EMBL/GenBank/DDBJ whole genome shotgun (WGS) entry which is preliminary data.</text>
</comment>
<evidence type="ECO:0000313" key="3">
    <source>
        <dbReference type="Proteomes" id="UP000613840"/>
    </source>
</evidence>
<keyword evidence="3" id="KW-1185">Reference proteome</keyword>
<reference evidence="2" key="2">
    <citation type="submission" date="2020-09" db="EMBL/GenBank/DDBJ databases">
        <authorList>
            <person name="Sun Q."/>
            <person name="Zhou Y."/>
        </authorList>
    </citation>
    <scope>NUCLEOTIDE SEQUENCE</scope>
    <source>
        <strain evidence="2">CGMCC 4.7306</strain>
    </source>
</reference>
<dbReference type="Proteomes" id="UP000613840">
    <property type="component" value="Unassembled WGS sequence"/>
</dbReference>
<evidence type="ECO:0000256" key="1">
    <source>
        <dbReference type="SAM" id="MobiDB-lite"/>
    </source>
</evidence>
<protein>
    <submittedName>
        <fullName evidence="2">Uncharacterized protein</fullName>
    </submittedName>
</protein>
<accession>A0A917SDV6</accession>
<reference evidence="2" key="1">
    <citation type="journal article" date="2014" name="Int. J. Syst. Evol. Microbiol.">
        <title>Complete genome sequence of Corynebacterium casei LMG S-19264T (=DSM 44701T), isolated from a smear-ripened cheese.</title>
        <authorList>
            <consortium name="US DOE Joint Genome Institute (JGI-PGF)"/>
            <person name="Walter F."/>
            <person name="Albersmeier A."/>
            <person name="Kalinowski J."/>
            <person name="Ruckert C."/>
        </authorList>
    </citation>
    <scope>NUCLEOTIDE SEQUENCE</scope>
    <source>
        <strain evidence="2">CGMCC 4.7306</strain>
    </source>
</reference>
<evidence type="ECO:0000313" key="2">
    <source>
        <dbReference type="EMBL" id="GGL73219.1"/>
    </source>
</evidence>
<organism evidence="2 3">
    <name type="scientific">Microlunatus endophyticus</name>
    <dbReference type="NCBI Taxonomy" id="1716077"/>
    <lineage>
        <taxon>Bacteria</taxon>
        <taxon>Bacillati</taxon>
        <taxon>Actinomycetota</taxon>
        <taxon>Actinomycetes</taxon>
        <taxon>Propionibacteriales</taxon>
        <taxon>Propionibacteriaceae</taxon>
        <taxon>Microlunatus</taxon>
    </lineage>
</organism>
<name>A0A917SDV6_9ACTN</name>
<dbReference type="EMBL" id="BMMZ01000009">
    <property type="protein sequence ID" value="GGL73219.1"/>
    <property type="molecule type" value="Genomic_DNA"/>
</dbReference>
<sequence>MLGEIEPDPLPDLSINAVADRIDHPGTVLPGHDLIEGQPATDAGPGLPIGRIDTRADQPDAYLSRAGLGHWPVRERKNIRRAVGVVDDRAHVHDASATRSRRPITSPPTGPVP</sequence>
<proteinExistence type="predicted"/>
<dbReference type="AlphaFoldDB" id="A0A917SDV6"/>
<gene>
    <name evidence="2" type="ORF">GCM10011575_34450</name>
</gene>